<keyword evidence="5 6" id="KW-0449">Lipoprotein</keyword>
<dbReference type="InterPro" id="IPR007485">
    <property type="entry name" value="LPS_assembly_LptE"/>
</dbReference>
<evidence type="ECO:0000256" key="2">
    <source>
        <dbReference type="ARBA" id="ARBA00023136"/>
    </source>
</evidence>
<dbReference type="PANTHER" id="PTHR38098">
    <property type="entry name" value="LPS-ASSEMBLY LIPOPROTEIN LPTE"/>
    <property type="match status" value="1"/>
</dbReference>
<comment type="subcellular location">
    <subcellularLocation>
        <location evidence="6">Cell outer membrane</location>
        <topology evidence="6">Lipid-anchor</topology>
    </subcellularLocation>
</comment>
<comment type="function">
    <text evidence="6">Together with LptD, is involved in the assembly of lipopolysaccharide (LPS) at the surface of the outer membrane. Required for the proper assembly of LptD. Binds LPS and may serve as the LPS recognition site at the outer membrane.</text>
</comment>
<evidence type="ECO:0000256" key="7">
    <source>
        <dbReference type="SAM" id="MobiDB-lite"/>
    </source>
</evidence>
<accession>A0A1M5ZV07</accession>
<evidence type="ECO:0000256" key="5">
    <source>
        <dbReference type="ARBA" id="ARBA00023288"/>
    </source>
</evidence>
<evidence type="ECO:0000256" key="1">
    <source>
        <dbReference type="ARBA" id="ARBA00022729"/>
    </source>
</evidence>
<dbReference type="AlphaFoldDB" id="A0A1M5ZV07"/>
<evidence type="ECO:0000256" key="3">
    <source>
        <dbReference type="ARBA" id="ARBA00023139"/>
    </source>
</evidence>
<dbReference type="STRING" id="658167.SAMN04488135_1196"/>
<gene>
    <name evidence="6" type="primary">lptE</name>
    <name evidence="8" type="ORF">SAMN04488135_1196</name>
</gene>
<comment type="similarity">
    <text evidence="6">Belongs to the LptE lipoprotein family.</text>
</comment>
<evidence type="ECO:0000256" key="6">
    <source>
        <dbReference type="HAMAP-Rule" id="MF_01186"/>
    </source>
</evidence>
<evidence type="ECO:0000313" key="8">
    <source>
        <dbReference type="EMBL" id="SHI27998.1"/>
    </source>
</evidence>
<reference evidence="8 9" key="1">
    <citation type="submission" date="2016-11" db="EMBL/GenBank/DDBJ databases">
        <authorList>
            <person name="Jaros S."/>
            <person name="Januszkiewicz K."/>
            <person name="Wedrychowicz H."/>
        </authorList>
    </citation>
    <scope>NUCLEOTIDE SEQUENCE [LARGE SCALE GENOMIC DNA]</scope>
    <source>
        <strain evidence="8 9">CGMCC 1.10190</strain>
    </source>
</reference>
<feature type="compositionally biased region" description="Pro residues" evidence="7">
    <location>
        <begin position="199"/>
        <end position="213"/>
    </location>
</feature>
<dbReference type="Gene3D" id="3.30.160.150">
    <property type="entry name" value="Lipoprotein like domain"/>
    <property type="match status" value="1"/>
</dbReference>
<dbReference type="HAMAP" id="MF_01186">
    <property type="entry name" value="LPS_assembly_LptE"/>
    <property type="match status" value="1"/>
</dbReference>
<dbReference type="RefSeq" id="WP_073108884.1">
    <property type="nucleotide sequence ID" value="NZ_FQXE01000019.1"/>
</dbReference>
<name>A0A1M5ZV07_9BURK</name>
<evidence type="ECO:0000313" key="9">
    <source>
        <dbReference type="Proteomes" id="UP000184226"/>
    </source>
</evidence>
<keyword evidence="9" id="KW-1185">Reference proteome</keyword>
<dbReference type="OrthoDB" id="5298094at2"/>
<sequence>MHSPKPKLPRSTSFTQQRLRGLACVALCLLLAACGFRLKGVSPLPFTTIYTNIPDNSAFGANMRRAIVASSPRTRFVSEPADAQARLTQLSNNQSLRELSIDAQGRVEEYELNLEFVFQLTDARGHLVLPPTTLRATREIPYDDTIVQAKQGEIGTIFQEMQQSMVDRVVRRLASPDVAEAFADAESLPVDESPAGAAPTPPSQPMPGAPPWGGPRIDSGAGGP</sequence>
<comment type="subunit">
    <text evidence="6">Component of the lipopolysaccharide transport and assembly complex. Interacts with LptD.</text>
</comment>
<protein>
    <recommendedName>
        <fullName evidence="6">LPS-assembly lipoprotein LptE</fullName>
    </recommendedName>
</protein>
<dbReference type="GO" id="GO:1990351">
    <property type="term" value="C:transporter complex"/>
    <property type="evidence" value="ECO:0007669"/>
    <property type="project" value="TreeGrafter"/>
</dbReference>
<evidence type="ECO:0000256" key="4">
    <source>
        <dbReference type="ARBA" id="ARBA00023237"/>
    </source>
</evidence>
<proteinExistence type="inferred from homology"/>
<dbReference type="PROSITE" id="PS51257">
    <property type="entry name" value="PROKAR_LIPOPROTEIN"/>
    <property type="match status" value="1"/>
</dbReference>
<organism evidence="8 9">
    <name type="scientific">Pollutimonas bauzanensis</name>
    <dbReference type="NCBI Taxonomy" id="658167"/>
    <lineage>
        <taxon>Bacteria</taxon>
        <taxon>Pseudomonadati</taxon>
        <taxon>Pseudomonadota</taxon>
        <taxon>Betaproteobacteria</taxon>
        <taxon>Burkholderiales</taxon>
        <taxon>Alcaligenaceae</taxon>
        <taxon>Pollutimonas</taxon>
    </lineage>
</organism>
<dbReference type="PANTHER" id="PTHR38098:SF1">
    <property type="entry name" value="LPS-ASSEMBLY LIPOPROTEIN LPTE"/>
    <property type="match status" value="1"/>
</dbReference>
<keyword evidence="3 6" id="KW-0564">Palmitate</keyword>
<dbReference type="Pfam" id="PF04390">
    <property type="entry name" value="LptE"/>
    <property type="match status" value="1"/>
</dbReference>
<feature type="region of interest" description="Disordered" evidence="7">
    <location>
        <begin position="183"/>
        <end position="224"/>
    </location>
</feature>
<keyword evidence="4 6" id="KW-0998">Cell outer membrane</keyword>
<dbReference type="GO" id="GO:0015920">
    <property type="term" value="P:lipopolysaccharide transport"/>
    <property type="evidence" value="ECO:0007669"/>
    <property type="project" value="TreeGrafter"/>
</dbReference>
<dbReference type="GO" id="GO:0009279">
    <property type="term" value="C:cell outer membrane"/>
    <property type="evidence" value="ECO:0007669"/>
    <property type="project" value="UniProtKB-SubCell"/>
</dbReference>
<keyword evidence="1 6" id="KW-0732">Signal</keyword>
<dbReference type="GO" id="GO:0043165">
    <property type="term" value="P:Gram-negative-bacterium-type cell outer membrane assembly"/>
    <property type="evidence" value="ECO:0007669"/>
    <property type="project" value="UniProtKB-UniRule"/>
</dbReference>
<keyword evidence="2 6" id="KW-0472">Membrane</keyword>
<dbReference type="GO" id="GO:0001530">
    <property type="term" value="F:lipopolysaccharide binding"/>
    <property type="evidence" value="ECO:0007669"/>
    <property type="project" value="TreeGrafter"/>
</dbReference>
<dbReference type="EMBL" id="FQXE01000019">
    <property type="protein sequence ID" value="SHI27998.1"/>
    <property type="molecule type" value="Genomic_DNA"/>
</dbReference>
<dbReference type="Proteomes" id="UP000184226">
    <property type="component" value="Unassembled WGS sequence"/>
</dbReference>